<protein>
    <recommendedName>
        <fullName evidence="8">Major facilitator superfamily (MFS) profile domain-containing protein</fullName>
    </recommendedName>
</protein>
<dbReference type="Pfam" id="PF07690">
    <property type="entry name" value="MFS_1"/>
    <property type="match status" value="1"/>
</dbReference>
<sequence>MQEYTRKVTPFGRLIVATVLGMGTSVAPLVLLGFGLSTFIIIRIVGQNQATAAYGFASGIIGIAVVIFGIFGGVLADKFQFKIGRRRFWIAAGSVGGALSMLTLTYANNLFTFIAALAAVNFFYFMVTLSCSALVPEQVEESKYGRVSGLMGAAAPALVMIGQMLMGVFAESTLEQKMIAILLIQLLGGFTAFFLIKDNYIPVEQRVKKPKTGIRGFYPSFKEHPSYTWALLTKLFINFSNAGLSMLTLFYIARFHLGEADIFRIMGYTAPTILLMVAAGLLGGYLSDKVRKQKPFVFGAAVVTGACLVTFAFSNNITWVIAGNFIFNFGFGMYNAVDNALVNRILPSKEEAGKYISMMNVTTNLSSSLVNFAAPSLIALGVLLFGGDGYTLFFLVLAAFSVLSAVFVLPIPEMSPGKPEPQEPNASKSTNQEAIV</sequence>
<comment type="caution">
    <text evidence="9">The sequence shown here is derived from an EMBL/GenBank/DDBJ whole genome shotgun (WGS) entry which is preliminary data.</text>
</comment>
<feature type="transmembrane region" description="Helical" evidence="7">
    <location>
        <begin position="51"/>
        <end position="76"/>
    </location>
</feature>
<proteinExistence type="predicted"/>
<accession>A0ABQ2L114</accession>
<evidence type="ECO:0000256" key="4">
    <source>
        <dbReference type="ARBA" id="ARBA00022989"/>
    </source>
</evidence>
<name>A0ABQ2L114_9BACL</name>
<feature type="transmembrane region" description="Helical" evidence="7">
    <location>
        <begin position="235"/>
        <end position="253"/>
    </location>
</feature>
<evidence type="ECO:0000256" key="5">
    <source>
        <dbReference type="ARBA" id="ARBA00023136"/>
    </source>
</evidence>
<gene>
    <name evidence="9" type="ORF">GCM10010969_19120</name>
</gene>
<feature type="compositionally biased region" description="Polar residues" evidence="6">
    <location>
        <begin position="424"/>
        <end position="436"/>
    </location>
</feature>
<feature type="region of interest" description="Disordered" evidence="6">
    <location>
        <begin position="416"/>
        <end position="436"/>
    </location>
</feature>
<dbReference type="InterPro" id="IPR036259">
    <property type="entry name" value="MFS_trans_sf"/>
</dbReference>
<keyword evidence="4 7" id="KW-1133">Transmembrane helix</keyword>
<organism evidence="9 10">
    <name type="scientific">Saccharibacillus kuerlensis</name>
    <dbReference type="NCBI Taxonomy" id="459527"/>
    <lineage>
        <taxon>Bacteria</taxon>
        <taxon>Bacillati</taxon>
        <taxon>Bacillota</taxon>
        <taxon>Bacilli</taxon>
        <taxon>Bacillales</taxon>
        <taxon>Paenibacillaceae</taxon>
        <taxon>Saccharibacillus</taxon>
    </lineage>
</organism>
<evidence type="ECO:0000259" key="8">
    <source>
        <dbReference type="PROSITE" id="PS50850"/>
    </source>
</evidence>
<feature type="transmembrane region" description="Helical" evidence="7">
    <location>
        <begin position="390"/>
        <end position="409"/>
    </location>
</feature>
<feature type="transmembrane region" description="Helical" evidence="7">
    <location>
        <begin position="88"/>
        <end position="107"/>
    </location>
</feature>
<keyword evidence="3 7" id="KW-0812">Transmembrane</keyword>
<evidence type="ECO:0000256" key="6">
    <source>
        <dbReference type="SAM" id="MobiDB-lite"/>
    </source>
</evidence>
<dbReference type="InterPro" id="IPR011701">
    <property type="entry name" value="MFS"/>
</dbReference>
<dbReference type="Proteomes" id="UP000606653">
    <property type="component" value="Unassembled WGS sequence"/>
</dbReference>
<dbReference type="PANTHER" id="PTHR23528:SF1">
    <property type="entry name" value="MAJOR FACILITATOR SUPERFAMILY (MFS) PROFILE DOMAIN-CONTAINING PROTEIN"/>
    <property type="match status" value="1"/>
</dbReference>
<evidence type="ECO:0000313" key="9">
    <source>
        <dbReference type="EMBL" id="GGN99190.1"/>
    </source>
</evidence>
<dbReference type="InterPro" id="IPR020846">
    <property type="entry name" value="MFS_dom"/>
</dbReference>
<dbReference type="SUPFAM" id="SSF103473">
    <property type="entry name" value="MFS general substrate transporter"/>
    <property type="match status" value="1"/>
</dbReference>
<feature type="transmembrane region" description="Helical" evidence="7">
    <location>
        <begin position="178"/>
        <end position="196"/>
    </location>
</feature>
<keyword evidence="2" id="KW-0813">Transport</keyword>
<evidence type="ECO:0000256" key="1">
    <source>
        <dbReference type="ARBA" id="ARBA00004651"/>
    </source>
</evidence>
<dbReference type="PANTHER" id="PTHR23528">
    <property type="match status" value="1"/>
</dbReference>
<dbReference type="PROSITE" id="PS50850">
    <property type="entry name" value="MFS"/>
    <property type="match status" value="1"/>
</dbReference>
<feature type="transmembrane region" description="Helical" evidence="7">
    <location>
        <begin position="358"/>
        <end position="384"/>
    </location>
</feature>
<dbReference type="RefSeq" id="WP_018975926.1">
    <property type="nucleotide sequence ID" value="NZ_BMLN01000004.1"/>
</dbReference>
<dbReference type="EMBL" id="BMLN01000004">
    <property type="protein sequence ID" value="GGN99190.1"/>
    <property type="molecule type" value="Genomic_DNA"/>
</dbReference>
<feature type="domain" description="Major facilitator superfamily (MFS) profile" evidence="8">
    <location>
        <begin position="1"/>
        <end position="416"/>
    </location>
</feature>
<feature type="transmembrane region" description="Helical" evidence="7">
    <location>
        <begin position="265"/>
        <end position="284"/>
    </location>
</feature>
<comment type="subcellular location">
    <subcellularLocation>
        <location evidence="1">Cell membrane</location>
        <topology evidence="1">Multi-pass membrane protein</topology>
    </subcellularLocation>
</comment>
<evidence type="ECO:0000256" key="2">
    <source>
        <dbReference type="ARBA" id="ARBA00022448"/>
    </source>
</evidence>
<keyword evidence="10" id="KW-1185">Reference proteome</keyword>
<feature type="transmembrane region" description="Helical" evidence="7">
    <location>
        <begin position="319"/>
        <end position="337"/>
    </location>
</feature>
<evidence type="ECO:0000256" key="3">
    <source>
        <dbReference type="ARBA" id="ARBA00022692"/>
    </source>
</evidence>
<reference evidence="10" key="1">
    <citation type="journal article" date="2019" name="Int. J. Syst. Evol. Microbiol.">
        <title>The Global Catalogue of Microorganisms (GCM) 10K type strain sequencing project: providing services to taxonomists for standard genome sequencing and annotation.</title>
        <authorList>
            <consortium name="The Broad Institute Genomics Platform"/>
            <consortium name="The Broad Institute Genome Sequencing Center for Infectious Disease"/>
            <person name="Wu L."/>
            <person name="Ma J."/>
        </authorList>
    </citation>
    <scope>NUCLEOTIDE SEQUENCE [LARGE SCALE GENOMIC DNA]</scope>
    <source>
        <strain evidence="10">CGMCC 1.6964</strain>
    </source>
</reference>
<evidence type="ECO:0000313" key="10">
    <source>
        <dbReference type="Proteomes" id="UP000606653"/>
    </source>
</evidence>
<feature type="transmembrane region" description="Helical" evidence="7">
    <location>
        <begin position="12"/>
        <end position="45"/>
    </location>
</feature>
<feature type="transmembrane region" description="Helical" evidence="7">
    <location>
        <begin position="113"/>
        <end position="135"/>
    </location>
</feature>
<feature type="transmembrane region" description="Helical" evidence="7">
    <location>
        <begin position="296"/>
        <end position="313"/>
    </location>
</feature>
<dbReference type="Gene3D" id="1.20.1250.20">
    <property type="entry name" value="MFS general substrate transporter like domains"/>
    <property type="match status" value="1"/>
</dbReference>
<feature type="transmembrane region" description="Helical" evidence="7">
    <location>
        <begin position="147"/>
        <end position="166"/>
    </location>
</feature>
<evidence type="ECO:0000256" key="7">
    <source>
        <dbReference type="SAM" id="Phobius"/>
    </source>
</evidence>
<keyword evidence="5 7" id="KW-0472">Membrane</keyword>